<dbReference type="Gene3D" id="3.30.9.10">
    <property type="entry name" value="D-Amino Acid Oxidase, subunit A, domain 2"/>
    <property type="match status" value="1"/>
</dbReference>
<dbReference type="InterPro" id="IPR036188">
    <property type="entry name" value="FAD/NAD-bd_sf"/>
</dbReference>
<proteinExistence type="inferred from homology"/>
<dbReference type="eggNOG" id="KOG2665">
    <property type="taxonomic scope" value="Eukaryota"/>
</dbReference>
<accession>A0A0L0FLP5</accession>
<evidence type="ECO:0000256" key="2">
    <source>
        <dbReference type="ARBA" id="ARBA00022630"/>
    </source>
</evidence>
<dbReference type="Pfam" id="PF01266">
    <property type="entry name" value="DAO"/>
    <property type="match status" value="1"/>
</dbReference>
<evidence type="ECO:0000256" key="3">
    <source>
        <dbReference type="ARBA" id="ARBA00022827"/>
    </source>
</evidence>
<evidence type="ECO:0000256" key="7">
    <source>
        <dbReference type="ARBA" id="ARBA00038878"/>
    </source>
</evidence>
<gene>
    <name evidence="10" type="ORF">SARC_09867</name>
</gene>
<feature type="domain" description="FAD dependent oxidoreductase" evidence="9">
    <location>
        <begin position="68"/>
        <end position="163"/>
    </location>
</feature>
<dbReference type="Proteomes" id="UP000054560">
    <property type="component" value="Unassembled WGS sequence"/>
</dbReference>
<dbReference type="PANTHER" id="PTHR43104">
    <property type="entry name" value="L-2-HYDROXYGLUTARATE DEHYDROGENASE, MITOCHONDRIAL"/>
    <property type="match status" value="1"/>
</dbReference>
<evidence type="ECO:0000259" key="9">
    <source>
        <dbReference type="Pfam" id="PF01266"/>
    </source>
</evidence>
<organism evidence="10 11">
    <name type="scientific">Sphaeroforma arctica JP610</name>
    <dbReference type="NCBI Taxonomy" id="667725"/>
    <lineage>
        <taxon>Eukaryota</taxon>
        <taxon>Ichthyosporea</taxon>
        <taxon>Ichthyophonida</taxon>
        <taxon>Sphaeroforma</taxon>
    </lineage>
</organism>
<evidence type="ECO:0000313" key="10">
    <source>
        <dbReference type="EMBL" id="KNC77675.1"/>
    </source>
</evidence>
<dbReference type="OrthoDB" id="498204at2759"/>
<dbReference type="Gene3D" id="3.50.50.60">
    <property type="entry name" value="FAD/NAD(P)-binding domain"/>
    <property type="match status" value="1"/>
</dbReference>
<evidence type="ECO:0000256" key="6">
    <source>
        <dbReference type="ARBA" id="ARBA00037941"/>
    </source>
</evidence>
<dbReference type="EC" id="1.1.99.2" evidence="7"/>
<comment type="similarity">
    <text evidence="6">Belongs to the L2HGDH family.</text>
</comment>
<keyword evidence="2" id="KW-0285">Flavoprotein</keyword>
<evidence type="ECO:0000256" key="4">
    <source>
        <dbReference type="ARBA" id="ARBA00023002"/>
    </source>
</evidence>
<comment type="cofactor">
    <cofactor evidence="1">
        <name>FAD</name>
        <dbReference type="ChEBI" id="CHEBI:57692"/>
    </cofactor>
</comment>
<dbReference type="PANTHER" id="PTHR43104:SF4">
    <property type="entry name" value="L-2-HYDROXYGLUTARATE DEHYDROGENASE, MITOCHONDRIAL"/>
    <property type="match status" value="1"/>
</dbReference>
<dbReference type="RefSeq" id="XP_014151577.1">
    <property type="nucleotide sequence ID" value="XM_014296102.1"/>
</dbReference>
<dbReference type="GeneID" id="25910371"/>
<evidence type="ECO:0000313" key="11">
    <source>
        <dbReference type="Proteomes" id="UP000054560"/>
    </source>
</evidence>
<dbReference type="InterPro" id="IPR006076">
    <property type="entry name" value="FAD-dep_OxRdtase"/>
</dbReference>
<evidence type="ECO:0000256" key="8">
    <source>
        <dbReference type="ARBA" id="ARBA00041137"/>
    </source>
</evidence>
<keyword evidence="3" id="KW-0274">FAD</keyword>
<evidence type="ECO:0000256" key="1">
    <source>
        <dbReference type="ARBA" id="ARBA00001974"/>
    </source>
</evidence>
<dbReference type="STRING" id="667725.A0A0L0FLP5"/>
<evidence type="ECO:0000256" key="5">
    <source>
        <dbReference type="ARBA" id="ARBA00036066"/>
    </source>
</evidence>
<keyword evidence="11" id="KW-1185">Reference proteome</keyword>
<dbReference type="EMBL" id="KQ242663">
    <property type="protein sequence ID" value="KNC77675.1"/>
    <property type="molecule type" value="Genomic_DNA"/>
</dbReference>
<comment type="catalytic activity">
    <reaction evidence="5">
        <text>(S)-2-hydroxyglutarate + A = 2-oxoglutarate + AH2</text>
        <dbReference type="Rhea" id="RHEA:21252"/>
        <dbReference type="ChEBI" id="CHEBI:13193"/>
        <dbReference type="ChEBI" id="CHEBI:16782"/>
        <dbReference type="ChEBI" id="CHEBI:16810"/>
        <dbReference type="ChEBI" id="CHEBI:17499"/>
        <dbReference type="EC" id="1.1.99.2"/>
    </reaction>
</comment>
<reference evidence="10 11" key="1">
    <citation type="submission" date="2011-02" db="EMBL/GenBank/DDBJ databases">
        <title>The Genome Sequence of Sphaeroforma arctica JP610.</title>
        <authorList>
            <consortium name="The Broad Institute Genome Sequencing Platform"/>
            <person name="Russ C."/>
            <person name="Cuomo C."/>
            <person name="Young S.K."/>
            <person name="Zeng Q."/>
            <person name="Gargeya S."/>
            <person name="Alvarado L."/>
            <person name="Berlin A."/>
            <person name="Chapman S.B."/>
            <person name="Chen Z."/>
            <person name="Freedman E."/>
            <person name="Gellesch M."/>
            <person name="Goldberg J."/>
            <person name="Griggs A."/>
            <person name="Gujja S."/>
            <person name="Heilman E."/>
            <person name="Heiman D."/>
            <person name="Howarth C."/>
            <person name="Mehta T."/>
            <person name="Neiman D."/>
            <person name="Pearson M."/>
            <person name="Roberts A."/>
            <person name="Saif S."/>
            <person name="Shea T."/>
            <person name="Shenoy N."/>
            <person name="Sisk P."/>
            <person name="Stolte C."/>
            <person name="Sykes S."/>
            <person name="White J."/>
            <person name="Yandava C."/>
            <person name="Burger G."/>
            <person name="Gray M.W."/>
            <person name="Holland P.W.H."/>
            <person name="King N."/>
            <person name="Lang F.B.F."/>
            <person name="Roger A.J."/>
            <person name="Ruiz-Trillo I."/>
            <person name="Haas B."/>
            <person name="Nusbaum C."/>
            <person name="Birren B."/>
        </authorList>
    </citation>
    <scope>NUCLEOTIDE SEQUENCE [LARGE SCALE GENOMIC DNA]</scope>
    <source>
        <strain evidence="10 11">JP610</strain>
    </source>
</reference>
<dbReference type="GO" id="GO:0047545">
    <property type="term" value="F:(S)-2-hydroxyglutarate dehydrogenase activity"/>
    <property type="evidence" value="ECO:0007669"/>
    <property type="project" value="UniProtKB-EC"/>
</dbReference>
<protein>
    <recommendedName>
        <fullName evidence="8">L-2-hydroxyglutarate dehydrogenase, mitochondrial</fullName>
        <ecNumber evidence="7">1.1.99.2</ecNumber>
    </recommendedName>
</protein>
<keyword evidence="4" id="KW-0560">Oxidoreductase</keyword>
<name>A0A0L0FLP5_9EUKA</name>
<dbReference type="AlphaFoldDB" id="A0A0L0FLP5"/>
<sequence>MQHTTYKAKVRHTPTLHPYTTQLTRNSIHATLNLEGQGKTYTYTPSMQHSTYKTLHPCNTQLTRPSSFGPGTEWVSGVDYQMSDDAERKSAFVDAIKRYWPDVDAENVSPSYSGIRPKIVGQNEPAADFMIQGPRETGCGMVHLLGIESPGLTSSLAIAEYVVSSLDQPPA</sequence>